<name>A0AAE2YNC0_9PROT</name>
<evidence type="ECO:0000259" key="2">
    <source>
        <dbReference type="PROSITE" id="PS50234"/>
    </source>
</evidence>
<dbReference type="Proteomes" id="UP001197378">
    <property type="component" value="Unassembled WGS sequence"/>
</dbReference>
<accession>A0AAE2YNC0</accession>
<keyword evidence="4" id="KW-1185">Reference proteome</keyword>
<evidence type="ECO:0000313" key="4">
    <source>
        <dbReference type="Proteomes" id="UP001197378"/>
    </source>
</evidence>
<reference evidence="3" key="1">
    <citation type="journal article" date="2021" name="ISME J.">
        <title>Genomic evolution of the class Acidithiobacillia: deep-branching Proteobacteria living in extreme acidic conditions.</title>
        <authorList>
            <person name="Moya-Beltran A."/>
            <person name="Beard S."/>
            <person name="Rojas-Villalobos C."/>
            <person name="Issotta F."/>
            <person name="Gallardo Y."/>
            <person name="Ulloa R."/>
            <person name="Giaveno A."/>
            <person name="Degli Esposti M."/>
            <person name="Johnson D.B."/>
            <person name="Quatrini R."/>
        </authorList>
    </citation>
    <scope>NUCLEOTIDE SEQUENCE</scope>
    <source>
        <strain evidence="3">VAN18-1</strain>
    </source>
</reference>
<protein>
    <submittedName>
        <fullName evidence="3">Type IV pilin biogenesis protein</fullName>
    </submittedName>
</protein>
<dbReference type="EMBL" id="JAAXYO010000037">
    <property type="protein sequence ID" value="MBU2787201.1"/>
    <property type="molecule type" value="Genomic_DNA"/>
</dbReference>
<evidence type="ECO:0000313" key="3">
    <source>
        <dbReference type="EMBL" id="MBU2787201.1"/>
    </source>
</evidence>
<gene>
    <name evidence="3" type="ORF">HFQ13_03060</name>
</gene>
<proteinExistence type="predicted"/>
<feature type="chain" id="PRO_5042166161" evidence="1">
    <location>
        <begin position="28"/>
        <end position="1193"/>
    </location>
</feature>
<dbReference type="RefSeq" id="WP_215871372.1">
    <property type="nucleotide sequence ID" value="NZ_JAAXYO010000037.1"/>
</dbReference>
<sequence>MIFHKYRKIISVVLAITTPLLPLSAWAAPQQTGVTINNIPVGDQPQVMIIIDNSQGMAGVVKDPNTGLSGAIMTGSGIVAENNSSASPVNYNATTFPPIAYGTKNSSVPYTVACGTTGLTAAAQSTCSTVKGLYSGKQTIYIDNSPSMLNAAKEAVSTLLNSSYYSQNIQFGLEDYAYSGSLTDRYSSIYYMFDNGFSTSSFSSSLPKTGTFGEDYVINPCWNNSSGSCQNIAQYLGYNNYYYINNGWQYYPYTSSPSYKDQYLIISDSSDNPMINSVLYSSSYTANNLYYNYQGTYNYNLTNYSQQLTYPNTSPYAVYNSSTYNGYGMTVGPSNPGYLTQTPQVFTAARGYAFFGTTVISQTSSTLQGNIIAPVASAAVSNGLIQQAIQPAPLISPASNFNYNQAGVPIEAGAGHTPMAGAFQTALKYFQSTANSYGGQPTPPQTCGQKYVILITNGQPTQGLKGSLYPPLGSQAADTFNTANPSTFTAVTASTVSTSADSNNAAVEAIQQVANLYSKGIKTYVLGVGSAVNPTAAGSSSQNAEAAQGNIVLNAMAQAGGTGSVYAATDSSQVLTALQAILGNILNNTVTAPIAATATVNNNSVELVAENVNSSQGQGNLFAFPFSASGVTATATSQAKWDANSVYSAAVSSNNVPFYTTAPTSSSGSIVSGAAIPLAQAASSYPSAFGSSLPTGLTASTIASYTINPSVGTTGAYLGGRAANWYIGLPTTSAPIIVTPPDNGTLLSASGSTSSYGKFVSGHSSRSNLAVFSSNSGVLYGISYDASTGGSQSLTWAWTPYGLLNQLQYYGTFWRGQSMNGGFQSIDATDGSGNWHTYIVGSAENGGILYDLQLSGTNTANLANVVFEDDLGPSYSQPLTQAPVFYQNTNSSSSSFGQAWALWVLNQENGGATTSYLVGVNVGTGQTFQDQLPFDATSALSIDSSNNIYLGDANGYVYEMPVTNISQVSGTSSSTTANISSSAFPAVITQASFGSTTSTGPASFAPWASSSPGLSSVAQYMTVSFYLGSTYLTVQGSNGFTVFQLQGSNWIAQWAAYTGGSTVYVQNGTNSTVTALPSDGVISAPVAINNGAIIVPVTVSPPAGTCGNSSAYYYLYKLNNGAFPSGVFVTSGGTAYTGAILIGYGTAYTPTIMSFGGKTLIQSSAGIPPTGGQFPAFYQNGSTVRVVGWRVLN</sequence>
<organism evidence="3 4">
    <name type="scientific">Igneacidithiobacillus copahuensis</name>
    <dbReference type="NCBI Taxonomy" id="2724909"/>
    <lineage>
        <taxon>Bacteria</taxon>
        <taxon>Pseudomonadati</taxon>
        <taxon>Pseudomonadota</taxon>
        <taxon>Acidithiobacillia</taxon>
        <taxon>Acidithiobacillales</taxon>
        <taxon>Acidithiobacillaceae</taxon>
        <taxon>Igneacidithiobacillus</taxon>
    </lineage>
</organism>
<dbReference type="InterPro" id="IPR002035">
    <property type="entry name" value="VWF_A"/>
</dbReference>
<dbReference type="Gene3D" id="3.40.50.410">
    <property type="entry name" value="von Willebrand factor, type A domain"/>
    <property type="match status" value="1"/>
</dbReference>
<feature type="signal peptide" evidence="1">
    <location>
        <begin position="1"/>
        <end position="27"/>
    </location>
</feature>
<dbReference type="AlphaFoldDB" id="A0AAE2YNC0"/>
<comment type="caution">
    <text evidence="3">The sequence shown here is derived from an EMBL/GenBank/DDBJ whole genome shotgun (WGS) entry which is preliminary data.</text>
</comment>
<dbReference type="PROSITE" id="PS50234">
    <property type="entry name" value="VWFA"/>
    <property type="match status" value="1"/>
</dbReference>
<keyword evidence="1" id="KW-0732">Signal</keyword>
<dbReference type="SUPFAM" id="SSF53300">
    <property type="entry name" value="vWA-like"/>
    <property type="match status" value="1"/>
</dbReference>
<dbReference type="InterPro" id="IPR036465">
    <property type="entry name" value="vWFA_dom_sf"/>
</dbReference>
<feature type="domain" description="VWFA" evidence="2">
    <location>
        <begin position="414"/>
        <end position="585"/>
    </location>
</feature>
<evidence type="ECO:0000256" key="1">
    <source>
        <dbReference type="SAM" id="SignalP"/>
    </source>
</evidence>